<keyword evidence="1" id="KW-1133">Transmembrane helix</keyword>
<dbReference type="OrthoDB" id="5723632at2"/>
<protein>
    <submittedName>
        <fullName evidence="2">Uncharacterized protein</fullName>
    </submittedName>
</protein>
<feature type="transmembrane region" description="Helical" evidence="1">
    <location>
        <begin position="85"/>
        <end position="105"/>
    </location>
</feature>
<organism evidence="2 3">
    <name type="scientific">Thiocapsa marina 5811</name>
    <dbReference type="NCBI Taxonomy" id="768671"/>
    <lineage>
        <taxon>Bacteria</taxon>
        <taxon>Pseudomonadati</taxon>
        <taxon>Pseudomonadota</taxon>
        <taxon>Gammaproteobacteria</taxon>
        <taxon>Chromatiales</taxon>
        <taxon>Chromatiaceae</taxon>
        <taxon>Thiocapsa</taxon>
    </lineage>
</organism>
<evidence type="ECO:0000313" key="2">
    <source>
        <dbReference type="EMBL" id="EGV19363.1"/>
    </source>
</evidence>
<proteinExistence type="predicted"/>
<feature type="transmembrane region" description="Helical" evidence="1">
    <location>
        <begin position="117"/>
        <end position="135"/>
    </location>
</feature>
<keyword evidence="1" id="KW-0812">Transmembrane</keyword>
<gene>
    <name evidence="2" type="ORF">ThimaDRAFT_1507</name>
</gene>
<name>F9U9A5_9GAMM</name>
<feature type="transmembrane region" description="Helical" evidence="1">
    <location>
        <begin position="12"/>
        <end position="34"/>
    </location>
</feature>
<evidence type="ECO:0000313" key="3">
    <source>
        <dbReference type="Proteomes" id="UP000005459"/>
    </source>
</evidence>
<keyword evidence="3" id="KW-1185">Reference proteome</keyword>
<dbReference type="eggNOG" id="ENOG5032XHP">
    <property type="taxonomic scope" value="Bacteria"/>
</dbReference>
<dbReference type="EMBL" id="AFWV01000004">
    <property type="protein sequence ID" value="EGV19363.1"/>
    <property type="molecule type" value="Genomic_DNA"/>
</dbReference>
<reference evidence="2 3" key="1">
    <citation type="submission" date="2011-06" db="EMBL/GenBank/DDBJ databases">
        <title>The draft genome of Thiocapsa marina 5811.</title>
        <authorList>
            <consortium name="US DOE Joint Genome Institute (JGI-PGF)"/>
            <person name="Lucas S."/>
            <person name="Han J."/>
            <person name="Cheng J.-F."/>
            <person name="Goodwin L."/>
            <person name="Pitluck S."/>
            <person name="Peters L."/>
            <person name="Land M.L."/>
            <person name="Hauser L."/>
            <person name="Vogl K."/>
            <person name="Liu Z."/>
            <person name="Imhoff J."/>
            <person name="Thiel V."/>
            <person name="Frigaard N.-U."/>
            <person name="Bryant D."/>
            <person name="Woyke T.J."/>
        </authorList>
    </citation>
    <scope>NUCLEOTIDE SEQUENCE [LARGE SCALE GENOMIC DNA]</scope>
    <source>
        <strain evidence="2 3">5811</strain>
    </source>
</reference>
<sequence>MTISDRLTSFGSRALGLVLSGVAAGLLLWLALWIDARFDRDPTPEAAVPSSAEIRTGLAHVWSHFEPWTGRSVNFHPGAPKDTRITPVVLVAVWVGLSLLLFAVIPTRRRPRLPPSIIALLILSGWLILDVRWQWELWERLSMTRDRYAGLSFEERVRAAPDAKLVGLVQEIRERLPSDPTRLLLLSADPHGALSYRTRYHLMPHRVHVGLSELPAPTQVVPGDYVLVLLPLRSVRFDRAKGRLVGSDSEIPAEPIHAIPRFGTLYRIKEGS</sequence>
<dbReference type="RefSeq" id="WP_007192384.1">
    <property type="nucleotide sequence ID" value="NZ_AFWV01000004.1"/>
</dbReference>
<keyword evidence="1" id="KW-0472">Membrane</keyword>
<evidence type="ECO:0000256" key="1">
    <source>
        <dbReference type="SAM" id="Phobius"/>
    </source>
</evidence>
<dbReference type="Proteomes" id="UP000005459">
    <property type="component" value="Unassembled WGS sequence"/>
</dbReference>
<dbReference type="AlphaFoldDB" id="F9U9A5"/>
<accession>F9U9A5</accession>